<proteinExistence type="predicted"/>
<reference evidence="2 3" key="1">
    <citation type="journal article" date="2015" name="Phytopathology">
        <title>Genomes of Candidatus Liberibacter solanacearum haplotype A from New Zealand and the USA suggest significant genome plasticity in the species.</title>
        <authorList>
            <person name="Thompson S.M."/>
            <person name="Johnson C.P."/>
            <person name="Lu A.Y."/>
            <person name="Frampton R.A."/>
            <person name="Sullivan K.L."/>
            <person name="Fiers M.W."/>
            <person name="Crowhurst R.N."/>
            <person name="Pitman A.R."/>
            <person name="Scott I."/>
            <person name="Gudmestad N.C."/>
            <person name="Smith G.R."/>
        </authorList>
    </citation>
    <scope>NUCLEOTIDE SEQUENCE [LARGE SCALE GENOMIC DNA]</scope>
    <source>
        <strain evidence="2 3">LsoNZ1</strain>
    </source>
</reference>
<dbReference type="AlphaFoldDB" id="A0A0F4VIP1"/>
<sequence length="45" mass="5337">MAIRKELVLIIILGIILTSYIMFLIYIVQSREENNIFEYCPSMEI</sequence>
<organism evidence="2 3">
    <name type="scientific">Candidatus Liberibacter solanacearum</name>
    <dbReference type="NCBI Taxonomy" id="556287"/>
    <lineage>
        <taxon>Bacteria</taxon>
        <taxon>Pseudomonadati</taxon>
        <taxon>Pseudomonadota</taxon>
        <taxon>Alphaproteobacteria</taxon>
        <taxon>Hyphomicrobiales</taxon>
        <taxon>Rhizobiaceae</taxon>
        <taxon>Liberibacter</taxon>
    </lineage>
</organism>
<gene>
    <name evidence="2" type="ORF">DJ66_1195</name>
</gene>
<name>A0A0F4VIP1_9HYPH</name>
<comment type="caution">
    <text evidence="2">The sequence shown here is derived from an EMBL/GenBank/DDBJ whole genome shotgun (WGS) entry which is preliminary data.</text>
</comment>
<protein>
    <submittedName>
        <fullName evidence="2">Uncharacterized protein</fullName>
    </submittedName>
</protein>
<dbReference type="Proteomes" id="UP000033731">
    <property type="component" value="Unassembled WGS sequence"/>
</dbReference>
<feature type="transmembrane region" description="Helical" evidence="1">
    <location>
        <begin position="7"/>
        <end position="28"/>
    </location>
</feature>
<evidence type="ECO:0000313" key="2">
    <source>
        <dbReference type="EMBL" id="KJZ81311.1"/>
    </source>
</evidence>
<evidence type="ECO:0000313" key="3">
    <source>
        <dbReference type="Proteomes" id="UP000033731"/>
    </source>
</evidence>
<dbReference type="EMBL" id="JMTK01000005">
    <property type="protein sequence ID" value="KJZ81311.1"/>
    <property type="molecule type" value="Genomic_DNA"/>
</dbReference>
<accession>A0A0F4VIP1</accession>
<keyword evidence="3" id="KW-1185">Reference proteome</keyword>
<dbReference type="PATRIC" id="fig|556287.9.peg.1220"/>
<evidence type="ECO:0000256" key="1">
    <source>
        <dbReference type="SAM" id="Phobius"/>
    </source>
</evidence>
<keyword evidence="1" id="KW-1133">Transmembrane helix</keyword>
<keyword evidence="1" id="KW-0812">Transmembrane</keyword>
<keyword evidence="1" id="KW-0472">Membrane</keyword>